<dbReference type="SUPFAM" id="SSF52096">
    <property type="entry name" value="ClpP/crotonase"/>
    <property type="match status" value="1"/>
</dbReference>
<dbReference type="Pfam" id="PF00378">
    <property type="entry name" value="ECH_1"/>
    <property type="match status" value="1"/>
</dbReference>
<dbReference type="EMBL" id="JAEPRB010000048">
    <property type="protein sequence ID" value="KAG2224128.1"/>
    <property type="molecule type" value="Genomic_DNA"/>
</dbReference>
<dbReference type="GO" id="GO:0005829">
    <property type="term" value="C:cytosol"/>
    <property type="evidence" value="ECO:0007669"/>
    <property type="project" value="TreeGrafter"/>
</dbReference>
<sequence>MATGNSISLAITKLRSVGQGNVHYNPNFAQGIGLITLNNPERQNAFSGKMMVEFHEIVVRLEKQDPRDSVAIIVTGAPGKAFCAGLDLTFAQEHLREPDMAGHVNHLMHDALSRFSRLPYITVASMAGPALGGGTELITAFDYVCIASTTFLRFVQTRMGVTSPWGGARRLVNIIGRKKALYILGSAPKIDAVMANKLGLADVIVNTTSGSDVHNACLDASKAFLKGFIFDERTGERVTPGAVRGMKKLIVRADMDQDEAFEASVLQELAGLSKI</sequence>
<evidence type="ECO:0000313" key="2">
    <source>
        <dbReference type="EMBL" id="KAG2224128.1"/>
    </source>
</evidence>
<comment type="caution">
    <text evidence="2">The sequence shown here is derived from an EMBL/GenBank/DDBJ whole genome shotgun (WGS) entry which is preliminary data.</text>
</comment>
<dbReference type="InterPro" id="IPR001753">
    <property type="entry name" value="Enoyl-CoA_hydra/iso"/>
</dbReference>
<dbReference type="PANTHER" id="PTHR11941">
    <property type="entry name" value="ENOYL-COA HYDRATASE-RELATED"/>
    <property type="match status" value="1"/>
</dbReference>
<keyword evidence="1" id="KW-0456">Lyase</keyword>
<dbReference type="AlphaFoldDB" id="A0A8H7S9V0"/>
<dbReference type="PANTHER" id="PTHR11941:SF27">
    <property type="entry name" value="ETHYLMALONYL-COA DECARBOXYLASE"/>
    <property type="match status" value="1"/>
</dbReference>
<dbReference type="CDD" id="cd06558">
    <property type="entry name" value="crotonase-like"/>
    <property type="match status" value="1"/>
</dbReference>
<protein>
    <submittedName>
        <fullName evidence="2">Uncharacterized protein</fullName>
    </submittedName>
</protein>
<keyword evidence="3" id="KW-1185">Reference proteome</keyword>
<evidence type="ECO:0000256" key="1">
    <source>
        <dbReference type="ARBA" id="ARBA00023239"/>
    </source>
</evidence>
<dbReference type="GO" id="GO:0016829">
    <property type="term" value="F:lyase activity"/>
    <property type="evidence" value="ECO:0007669"/>
    <property type="project" value="UniProtKB-KW"/>
</dbReference>
<proteinExistence type="predicted"/>
<reference evidence="2 3" key="1">
    <citation type="submission" date="2020-12" db="EMBL/GenBank/DDBJ databases">
        <title>Metabolic potential, ecology and presence of endohyphal bacteria is reflected in genomic diversity of Mucoromycotina.</title>
        <authorList>
            <person name="Muszewska A."/>
            <person name="Okrasinska A."/>
            <person name="Steczkiewicz K."/>
            <person name="Drgas O."/>
            <person name="Orlowska M."/>
            <person name="Perlinska-Lenart U."/>
            <person name="Aleksandrzak-Piekarczyk T."/>
            <person name="Szatraj K."/>
            <person name="Zielenkiewicz U."/>
            <person name="Pilsyk S."/>
            <person name="Malc E."/>
            <person name="Mieczkowski P."/>
            <person name="Kruszewska J.S."/>
            <person name="Biernat P."/>
            <person name="Pawlowska J."/>
        </authorList>
    </citation>
    <scope>NUCLEOTIDE SEQUENCE [LARGE SCALE GENOMIC DNA]</scope>
    <source>
        <strain evidence="2 3">CBS 142.35</strain>
    </source>
</reference>
<gene>
    <name evidence="2" type="ORF">INT45_000143</name>
</gene>
<dbReference type="Gene3D" id="3.90.226.10">
    <property type="entry name" value="2-enoyl-CoA Hydratase, Chain A, domain 1"/>
    <property type="match status" value="1"/>
</dbReference>
<dbReference type="InterPro" id="IPR029045">
    <property type="entry name" value="ClpP/crotonase-like_dom_sf"/>
</dbReference>
<dbReference type="OrthoDB" id="410701at2759"/>
<accession>A0A8H7S9V0</accession>
<name>A0A8H7S9V0_9FUNG</name>
<dbReference type="GO" id="GO:0006635">
    <property type="term" value="P:fatty acid beta-oxidation"/>
    <property type="evidence" value="ECO:0007669"/>
    <property type="project" value="TreeGrafter"/>
</dbReference>
<organism evidence="2 3">
    <name type="scientific">Circinella minor</name>
    <dbReference type="NCBI Taxonomy" id="1195481"/>
    <lineage>
        <taxon>Eukaryota</taxon>
        <taxon>Fungi</taxon>
        <taxon>Fungi incertae sedis</taxon>
        <taxon>Mucoromycota</taxon>
        <taxon>Mucoromycotina</taxon>
        <taxon>Mucoromycetes</taxon>
        <taxon>Mucorales</taxon>
        <taxon>Lichtheimiaceae</taxon>
        <taxon>Circinella</taxon>
    </lineage>
</organism>
<dbReference type="Proteomes" id="UP000646827">
    <property type="component" value="Unassembled WGS sequence"/>
</dbReference>
<evidence type="ECO:0000313" key="3">
    <source>
        <dbReference type="Proteomes" id="UP000646827"/>
    </source>
</evidence>